<dbReference type="Pfam" id="PF13460">
    <property type="entry name" value="NAD_binding_10"/>
    <property type="match status" value="1"/>
</dbReference>
<dbReference type="AlphaFoldDB" id="A0A916T294"/>
<name>A0A916T294_9ACTN</name>
<feature type="domain" description="NAD(P)-binding" evidence="1">
    <location>
        <begin position="7"/>
        <end position="113"/>
    </location>
</feature>
<evidence type="ECO:0000313" key="3">
    <source>
        <dbReference type="Proteomes" id="UP000621454"/>
    </source>
</evidence>
<accession>A0A916T294</accession>
<evidence type="ECO:0000313" key="2">
    <source>
        <dbReference type="EMBL" id="GGB28982.1"/>
    </source>
</evidence>
<dbReference type="RefSeq" id="WP_188586106.1">
    <property type="nucleotide sequence ID" value="NZ_BMGC01000008.1"/>
</dbReference>
<keyword evidence="3" id="KW-1185">Reference proteome</keyword>
<protein>
    <submittedName>
        <fullName evidence="2">Oxidoreductase</fullName>
    </submittedName>
</protein>
<organism evidence="2 3">
    <name type="scientific">Gordonia jinhuaensis</name>
    <dbReference type="NCBI Taxonomy" id="1517702"/>
    <lineage>
        <taxon>Bacteria</taxon>
        <taxon>Bacillati</taxon>
        <taxon>Actinomycetota</taxon>
        <taxon>Actinomycetes</taxon>
        <taxon>Mycobacteriales</taxon>
        <taxon>Gordoniaceae</taxon>
        <taxon>Gordonia</taxon>
    </lineage>
</organism>
<dbReference type="PANTHER" id="PTHR12126">
    <property type="entry name" value="NADH-UBIQUINONE OXIDOREDUCTASE 39 KDA SUBUNIT-RELATED"/>
    <property type="match status" value="1"/>
</dbReference>
<dbReference type="EMBL" id="BMGC01000008">
    <property type="protein sequence ID" value="GGB28982.1"/>
    <property type="molecule type" value="Genomic_DNA"/>
</dbReference>
<reference evidence="2" key="1">
    <citation type="journal article" date="2014" name="Int. J. Syst. Evol. Microbiol.">
        <title>Complete genome sequence of Corynebacterium casei LMG S-19264T (=DSM 44701T), isolated from a smear-ripened cheese.</title>
        <authorList>
            <consortium name="US DOE Joint Genome Institute (JGI-PGF)"/>
            <person name="Walter F."/>
            <person name="Albersmeier A."/>
            <person name="Kalinowski J."/>
            <person name="Ruckert C."/>
        </authorList>
    </citation>
    <scope>NUCLEOTIDE SEQUENCE</scope>
    <source>
        <strain evidence="2">CGMCC 1.12827</strain>
    </source>
</reference>
<dbReference type="GO" id="GO:0044877">
    <property type="term" value="F:protein-containing complex binding"/>
    <property type="evidence" value="ECO:0007669"/>
    <property type="project" value="TreeGrafter"/>
</dbReference>
<dbReference type="InterPro" id="IPR016040">
    <property type="entry name" value="NAD(P)-bd_dom"/>
</dbReference>
<comment type="caution">
    <text evidence="2">The sequence shown here is derived from an EMBL/GenBank/DDBJ whole genome shotgun (WGS) entry which is preliminary data.</text>
</comment>
<dbReference type="Proteomes" id="UP000621454">
    <property type="component" value="Unassembled WGS sequence"/>
</dbReference>
<reference evidence="2" key="2">
    <citation type="submission" date="2020-09" db="EMBL/GenBank/DDBJ databases">
        <authorList>
            <person name="Sun Q."/>
            <person name="Zhou Y."/>
        </authorList>
    </citation>
    <scope>NUCLEOTIDE SEQUENCE</scope>
    <source>
        <strain evidence="2">CGMCC 1.12827</strain>
    </source>
</reference>
<gene>
    <name evidence="2" type="ORF">GCM10011489_16510</name>
</gene>
<evidence type="ECO:0000259" key="1">
    <source>
        <dbReference type="Pfam" id="PF13460"/>
    </source>
</evidence>
<proteinExistence type="predicted"/>
<dbReference type="InterPro" id="IPR036291">
    <property type="entry name" value="NAD(P)-bd_dom_sf"/>
</dbReference>
<dbReference type="PANTHER" id="PTHR12126:SF11">
    <property type="entry name" value="NADH DEHYDROGENASE [UBIQUINONE] 1 ALPHA SUBCOMPLEX SUBUNIT 9, MITOCHONDRIAL"/>
    <property type="match status" value="1"/>
</dbReference>
<sequence length="388" mass="40858">MRVLVTGSTGYVGSRLVARLLDEGHEVLAASRNPERLESFGWADRVTPVEMDVSDDESVAAAFETAGALDAVYFLVHTLGSKDFRAADNASATRIAAAAQRSGTKRIVYLGGFVPDGELSEHLAGRAEVADALDVDGIDLVWLRAAVILGAGSTSFEMIRYLADRLPVIPLPAWTRNRLDPISIEDTVRYLVAAADPDTFAPGAYDISAGETLTYADLVFDYLHAAHRPRLGIPLRGIGTSLAASVGGFLTPVPTTLAADLVRSLGVSMTARREAAPPELPGHTPVSVTDAVASAAAEVPRRPVSDLADLHHIADTDPDWAGGDVARIRTVSTIAVGETMSHRLEYFCLACRLDIGPLSAAIRVGLDTALGATRGATTLLSAVVAGTR</sequence>
<dbReference type="Gene3D" id="3.40.50.720">
    <property type="entry name" value="NAD(P)-binding Rossmann-like Domain"/>
    <property type="match status" value="1"/>
</dbReference>
<dbReference type="SUPFAM" id="SSF51735">
    <property type="entry name" value="NAD(P)-binding Rossmann-fold domains"/>
    <property type="match status" value="1"/>
</dbReference>
<dbReference type="InterPro" id="IPR051207">
    <property type="entry name" value="ComplexI_NDUFA9_subunit"/>
</dbReference>